<proteinExistence type="predicted"/>
<dbReference type="Proteomes" id="UP000494216">
    <property type="component" value="Unassembled WGS sequence"/>
</dbReference>
<organism evidence="1 2">
    <name type="scientific">Candidatus Methylobacter favarea</name>
    <dbReference type="NCBI Taxonomy" id="2707345"/>
    <lineage>
        <taxon>Bacteria</taxon>
        <taxon>Pseudomonadati</taxon>
        <taxon>Pseudomonadota</taxon>
        <taxon>Gammaproteobacteria</taxon>
        <taxon>Methylococcales</taxon>
        <taxon>Methylococcaceae</taxon>
        <taxon>Methylobacter</taxon>
    </lineage>
</organism>
<reference evidence="1 2" key="1">
    <citation type="submission" date="2020-02" db="EMBL/GenBank/DDBJ databases">
        <authorList>
            <person name="Hogendoorn C."/>
        </authorList>
    </citation>
    <scope>NUCLEOTIDE SEQUENCE [LARGE SCALE GENOMIC DNA]</scope>
    <source>
        <strain evidence="1">METHB21</strain>
    </source>
</reference>
<keyword evidence="2" id="KW-1185">Reference proteome</keyword>
<evidence type="ECO:0000313" key="1">
    <source>
        <dbReference type="EMBL" id="CAA9891985.1"/>
    </source>
</evidence>
<evidence type="ECO:0000313" key="2">
    <source>
        <dbReference type="Proteomes" id="UP000494216"/>
    </source>
</evidence>
<gene>
    <name evidence="1" type="ORF">METHB2_550004</name>
</gene>
<dbReference type="EMBL" id="CADCXN010000086">
    <property type="protein sequence ID" value="CAA9891985.1"/>
    <property type="molecule type" value="Genomic_DNA"/>
</dbReference>
<accession>A0A8S0WBW5</accession>
<sequence length="110" mass="12238">MKIPSDSNHPALPRFELGELCYTPGAQEALQRYHVNPFQLLARHVRGDWGEVCAEDAQANEDALREGSRLLSAYILAAPVAEHEAVAPVKLWVITEADRSVTTLLLPEEY</sequence>
<dbReference type="AlphaFoldDB" id="A0A8S0WBW5"/>
<protein>
    <recommendedName>
        <fullName evidence="3">Type I restriction endonuclease subunit M</fullName>
    </recommendedName>
</protein>
<evidence type="ECO:0008006" key="3">
    <source>
        <dbReference type="Google" id="ProtNLM"/>
    </source>
</evidence>
<comment type="caution">
    <text evidence="1">The sequence shown here is derived from an EMBL/GenBank/DDBJ whole genome shotgun (WGS) entry which is preliminary data.</text>
</comment>
<name>A0A8S0WBW5_9GAMM</name>